<comment type="similarity">
    <text evidence="3 9">Belongs to the CcmC/CycZ/HelC family.</text>
</comment>
<keyword evidence="9" id="KW-1003">Cell membrane</keyword>
<reference evidence="11 12" key="1">
    <citation type="submission" date="2021-03" db="EMBL/GenBank/DDBJ databases">
        <title>novel species isolated from a fishpond in China.</title>
        <authorList>
            <person name="Lu H."/>
            <person name="Cai Z."/>
        </authorList>
    </citation>
    <scope>NUCLEOTIDE SEQUENCE [LARGE SCALE GENOMIC DNA]</scope>
    <source>
        <strain evidence="11 12">Y57</strain>
    </source>
</reference>
<accession>A0ABS3CXJ7</accession>
<keyword evidence="8 9" id="KW-0472">Membrane</keyword>
<keyword evidence="9" id="KW-0997">Cell inner membrane</keyword>
<dbReference type="InterPro" id="IPR002541">
    <property type="entry name" value="Cyt_c_assembly"/>
</dbReference>
<evidence type="ECO:0000256" key="2">
    <source>
        <dbReference type="ARBA" id="ARBA00004141"/>
    </source>
</evidence>
<evidence type="ECO:0000256" key="8">
    <source>
        <dbReference type="ARBA" id="ARBA00023136"/>
    </source>
</evidence>
<feature type="transmembrane region" description="Helical" evidence="9">
    <location>
        <begin position="21"/>
        <end position="44"/>
    </location>
</feature>
<evidence type="ECO:0000256" key="7">
    <source>
        <dbReference type="ARBA" id="ARBA00022989"/>
    </source>
</evidence>
<evidence type="ECO:0000256" key="1">
    <source>
        <dbReference type="ARBA" id="ARBA00002442"/>
    </source>
</evidence>
<keyword evidence="7 9" id="KW-1133">Transmembrane helix</keyword>
<feature type="transmembrane region" description="Helical" evidence="9">
    <location>
        <begin position="64"/>
        <end position="84"/>
    </location>
</feature>
<keyword evidence="9" id="KW-0813">Transport</keyword>
<comment type="subcellular location">
    <subcellularLocation>
        <location evidence="9">Cell inner membrane</location>
    </subcellularLocation>
    <subcellularLocation>
        <location evidence="2">Membrane</location>
        <topology evidence="2">Multi-pass membrane protein</topology>
    </subcellularLocation>
</comment>
<feature type="transmembrane region" description="Helical" evidence="9">
    <location>
        <begin position="91"/>
        <end position="115"/>
    </location>
</feature>
<protein>
    <recommendedName>
        <fullName evidence="4 9">Heme exporter protein C</fullName>
    </recommendedName>
    <alternativeName>
        <fullName evidence="9">Cytochrome c-type biogenesis protein</fullName>
    </alternativeName>
</protein>
<dbReference type="PANTHER" id="PTHR30071">
    <property type="entry name" value="HEME EXPORTER PROTEIN C"/>
    <property type="match status" value="1"/>
</dbReference>
<evidence type="ECO:0000256" key="6">
    <source>
        <dbReference type="ARBA" id="ARBA00022748"/>
    </source>
</evidence>
<evidence type="ECO:0000256" key="9">
    <source>
        <dbReference type="RuleBase" id="RU364092"/>
    </source>
</evidence>
<keyword evidence="12" id="KW-1185">Reference proteome</keyword>
<dbReference type="Pfam" id="PF01578">
    <property type="entry name" value="Cytochrom_C_asm"/>
    <property type="match status" value="1"/>
</dbReference>
<feature type="domain" description="Cytochrome c assembly protein" evidence="10">
    <location>
        <begin position="22"/>
        <end position="184"/>
    </location>
</feature>
<dbReference type="Proteomes" id="UP000663992">
    <property type="component" value="Unassembled WGS sequence"/>
</dbReference>
<dbReference type="RefSeq" id="WP_206595200.1">
    <property type="nucleotide sequence ID" value="NZ_JAFKCS010000016.1"/>
</dbReference>
<feature type="transmembrane region" description="Helical" evidence="9">
    <location>
        <begin position="201"/>
        <end position="224"/>
    </location>
</feature>
<comment type="caution">
    <text evidence="11">The sequence shown here is derived from an EMBL/GenBank/DDBJ whole genome shotgun (WGS) entry which is preliminary data.</text>
</comment>
<name>A0ABS3CXJ7_9ALTE</name>
<gene>
    <name evidence="9" type="primary">ccmC</name>
    <name evidence="11" type="ORF">J0A65_15355</name>
</gene>
<dbReference type="InterPro" id="IPR045062">
    <property type="entry name" value="Cyt_c_biogenesis_CcsA/CcmC"/>
</dbReference>
<dbReference type="PANTHER" id="PTHR30071:SF1">
    <property type="entry name" value="CYTOCHROME B_B6 PROTEIN-RELATED"/>
    <property type="match status" value="1"/>
</dbReference>
<keyword evidence="6 9" id="KW-0201">Cytochrome c-type biogenesis</keyword>
<evidence type="ECO:0000313" key="11">
    <source>
        <dbReference type="EMBL" id="MBN7821249.1"/>
    </source>
</evidence>
<evidence type="ECO:0000256" key="4">
    <source>
        <dbReference type="ARBA" id="ARBA00016463"/>
    </source>
</evidence>
<dbReference type="EMBL" id="JAFKCS010000016">
    <property type="protein sequence ID" value="MBN7821249.1"/>
    <property type="molecule type" value="Genomic_DNA"/>
</dbReference>
<dbReference type="NCBIfam" id="TIGR01191">
    <property type="entry name" value="ccmC"/>
    <property type="match status" value="1"/>
</dbReference>
<organism evidence="11 12">
    <name type="scientific">Bowmanella yangjiangensis</name>
    <dbReference type="NCBI Taxonomy" id="2811230"/>
    <lineage>
        <taxon>Bacteria</taxon>
        <taxon>Pseudomonadati</taxon>
        <taxon>Pseudomonadota</taxon>
        <taxon>Gammaproteobacteria</taxon>
        <taxon>Alteromonadales</taxon>
        <taxon>Alteromonadaceae</taxon>
        <taxon>Bowmanella</taxon>
    </lineage>
</organism>
<feature type="transmembrane region" description="Helical" evidence="9">
    <location>
        <begin position="127"/>
        <end position="146"/>
    </location>
</feature>
<sequence length="248" mass="27525">MWKWLHPYAKTERAFALCSKLLPWCWGGAALGLAIGLVWGLAFAPADYQQGDSFRIIYLHVPSAILSMGAYSGMAIAAFIGLVWQIRSADMAVAAIAPVGAVVTFVALFTGAAWGKPMWGTWWVWDARLTSELILLFLYLGVMALYQSFEDKQQGAKAAGILALVGVVNLPIIHYSVEWWNTLHQGATITKFGKPSIAPEMLWPLLISIVGLGLLVAALSLYRLQSEMIRREMHRPWVQAMYRQQEGQ</sequence>
<evidence type="ECO:0000313" key="12">
    <source>
        <dbReference type="Proteomes" id="UP000663992"/>
    </source>
</evidence>
<dbReference type="InterPro" id="IPR003557">
    <property type="entry name" value="Cyt_c_biogenesis_CcmC"/>
</dbReference>
<keyword evidence="5 9" id="KW-0812">Transmembrane</keyword>
<dbReference type="PRINTS" id="PR01386">
    <property type="entry name" value="CCMCBIOGNSIS"/>
</dbReference>
<comment type="function">
    <text evidence="1 9">Required for the export of heme to the periplasm for the biogenesis of c-type cytochromes.</text>
</comment>
<proteinExistence type="inferred from homology"/>
<evidence type="ECO:0000259" key="10">
    <source>
        <dbReference type="Pfam" id="PF01578"/>
    </source>
</evidence>
<feature type="transmembrane region" description="Helical" evidence="9">
    <location>
        <begin position="158"/>
        <end position="177"/>
    </location>
</feature>
<evidence type="ECO:0000256" key="5">
    <source>
        <dbReference type="ARBA" id="ARBA00022692"/>
    </source>
</evidence>
<evidence type="ECO:0000256" key="3">
    <source>
        <dbReference type="ARBA" id="ARBA00005840"/>
    </source>
</evidence>